<keyword evidence="2" id="KW-0547">Nucleotide-binding</keyword>
<dbReference type="GO" id="GO:0016887">
    <property type="term" value="F:ATP hydrolysis activity"/>
    <property type="evidence" value="ECO:0007669"/>
    <property type="project" value="InterPro"/>
</dbReference>
<evidence type="ECO:0000313" key="5">
    <source>
        <dbReference type="EMBL" id="QIW53813.1"/>
    </source>
</evidence>
<accession>A0A6H0UGA9</accession>
<feature type="domain" description="ABC transporter" evidence="4">
    <location>
        <begin position="25"/>
        <end position="258"/>
    </location>
</feature>
<gene>
    <name evidence="5" type="ORF">GU336_06480</name>
</gene>
<dbReference type="PROSITE" id="PS00211">
    <property type="entry name" value="ABC_TRANSPORTER_1"/>
    <property type="match status" value="1"/>
</dbReference>
<evidence type="ECO:0000256" key="2">
    <source>
        <dbReference type="ARBA" id="ARBA00022741"/>
    </source>
</evidence>
<dbReference type="AlphaFoldDB" id="A0A6H0UGA9"/>
<sequence>MDKMIVVEHLDKTFKKTVKQPGLKAGFKSLFKPQIETFEAVKDLNFEIPKGEIFGFIGANGAGKSTTIKMLTGILTPTSGTCLINGKNPQKNRTAYVKDIGVVFGQRTQLWWDLALQETYSVLKEIYDISDTEFHKRMAFLNEVLDLNAFIKDPVRTLSLGQRMRADIAASLLHNPKVLFLDEPTIGLDVAVKDNIRKAIKQINQEEQTTILLTTHDLNDIELLCDRIFMIDRGQEIFDGSVSQLKQRFGKMHEVRFEMTQQLEVERLDYHQHFSDLEVIKDGLQVTIQFDATKVAIPDLVKFTLSRANVKDIAVKDADIEEIIRRFFRKEIENV</sequence>
<protein>
    <submittedName>
        <fullName evidence="5">ATP-binding cassette domain-containing protein</fullName>
    </submittedName>
</protein>
<dbReference type="InterPro" id="IPR050763">
    <property type="entry name" value="ABC_transporter_ATP-binding"/>
</dbReference>
<evidence type="ECO:0000256" key="1">
    <source>
        <dbReference type="ARBA" id="ARBA00022448"/>
    </source>
</evidence>
<dbReference type="EMBL" id="CP047616">
    <property type="protein sequence ID" value="QIW53813.1"/>
    <property type="molecule type" value="Genomic_DNA"/>
</dbReference>
<evidence type="ECO:0000259" key="4">
    <source>
        <dbReference type="PROSITE" id="PS50893"/>
    </source>
</evidence>
<evidence type="ECO:0000313" key="6">
    <source>
        <dbReference type="Proteomes" id="UP000501945"/>
    </source>
</evidence>
<reference evidence="5 6" key="1">
    <citation type="submission" date="2019-12" db="EMBL/GenBank/DDBJ databases">
        <title>Whole genome sequences of Lactococcus raffinolactis strains isolated from sewage.</title>
        <authorList>
            <person name="Ybazeta G."/>
            <person name="Ross M."/>
            <person name="Brabant-Kirwan D."/>
            <person name="Saleh M."/>
            <person name="Dillon J.A."/>
            <person name="Splinter K."/>
            <person name="Nokhbeh R."/>
        </authorList>
    </citation>
    <scope>NUCLEOTIDE SEQUENCE [LARGE SCALE GENOMIC DNA]</scope>
    <source>
        <strain evidence="5 6">Lr_19_5</strain>
    </source>
</reference>
<dbReference type="SUPFAM" id="SSF52540">
    <property type="entry name" value="P-loop containing nucleoside triphosphate hydrolases"/>
    <property type="match status" value="1"/>
</dbReference>
<evidence type="ECO:0000256" key="3">
    <source>
        <dbReference type="ARBA" id="ARBA00022840"/>
    </source>
</evidence>
<dbReference type="GO" id="GO:0005524">
    <property type="term" value="F:ATP binding"/>
    <property type="evidence" value="ECO:0007669"/>
    <property type="project" value="UniProtKB-KW"/>
</dbReference>
<dbReference type="Gene3D" id="3.40.50.300">
    <property type="entry name" value="P-loop containing nucleotide triphosphate hydrolases"/>
    <property type="match status" value="1"/>
</dbReference>
<dbReference type="InterPro" id="IPR017871">
    <property type="entry name" value="ABC_transporter-like_CS"/>
</dbReference>
<proteinExistence type="predicted"/>
<dbReference type="InterPro" id="IPR003439">
    <property type="entry name" value="ABC_transporter-like_ATP-bd"/>
</dbReference>
<organism evidence="5 6">
    <name type="scientific">Pseudolactococcus raffinolactis</name>
    <dbReference type="NCBI Taxonomy" id="1366"/>
    <lineage>
        <taxon>Bacteria</taxon>
        <taxon>Bacillati</taxon>
        <taxon>Bacillota</taxon>
        <taxon>Bacilli</taxon>
        <taxon>Lactobacillales</taxon>
        <taxon>Streptococcaceae</taxon>
        <taxon>Pseudolactococcus</taxon>
    </lineage>
</organism>
<dbReference type="PANTHER" id="PTHR42711:SF1">
    <property type="entry name" value="ABC-TRANSPORT PROTEIN, ATP-BINDING COMPONENT"/>
    <property type="match status" value="1"/>
</dbReference>
<dbReference type="Pfam" id="PF00005">
    <property type="entry name" value="ABC_tran"/>
    <property type="match status" value="1"/>
</dbReference>
<dbReference type="PROSITE" id="PS50893">
    <property type="entry name" value="ABC_TRANSPORTER_2"/>
    <property type="match status" value="1"/>
</dbReference>
<dbReference type="InterPro" id="IPR003593">
    <property type="entry name" value="AAA+_ATPase"/>
</dbReference>
<dbReference type="Proteomes" id="UP000501945">
    <property type="component" value="Chromosome"/>
</dbReference>
<keyword evidence="1" id="KW-0813">Transport</keyword>
<dbReference type="SMART" id="SM00382">
    <property type="entry name" value="AAA"/>
    <property type="match status" value="1"/>
</dbReference>
<dbReference type="InterPro" id="IPR027417">
    <property type="entry name" value="P-loop_NTPase"/>
</dbReference>
<keyword evidence="3 5" id="KW-0067">ATP-binding</keyword>
<name>A0A6H0UGA9_9LACT</name>
<dbReference type="PANTHER" id="PTHR42711">
    <property type="entry name" value="ABC TRANSPORTER ATP-BINDING PROTEIN"/>
    <property type="match status" value="1"/>
</dbReference>